<gene>
    <name evidence="2" type="ORF">LOD99_6565</name>
</gene>
<dbReference type="Pfam" id="PF07707">
    <property type="entry name" value="BACK"/>
    <property type="match status" value="1"/>
</dbReference>
<dbReference type="CDD" id="cd18494">
    <property type="entry name" value="BACK_BTBD19"/>
    <property type="match status" value="1"/>
</dbReference>
<organism evidence="2 3">
    <name type="scientific">Oopsacas minuta</name>
    <dbReference type="NCBI Taxonomy" id="111878"/>
    <lineage>
        <taxon>Eukaryota</taxon>
        <taxon>Metazoa</taxon>
        <taxon>Porifera</taxon>
        <taxon>Hexactinellida</taxon>
        <taxon>Hexasterophora</taxon>
        <taxon>Lyssacinosida</taxon>
        <taxon>Leucopsacidae</taxon>
        <taxon>Oopsacas</taxon>
    </lineage>
</organism>
<dbReference type="InterPro" id="IPR042846">
    <property type="entry name" value="BTBD19"/>
</dbReference>
<dbReference type="EMBL" id="JAKMXF010000318">
    <property type="protein sequence ID" value="KAI6649776.1"/>
    <property type="molecule type" value="Genomic_DNA"/>
</dbReference>
<keyword evidence="3" id="KW-1185">Reference proteome</keyword>
<evidence type="ECO:0000313" key="3">
    <source>
        <dbReference type="Proteomes" id="UP001165289"/>
    </source>
</evidence>
<evidence type="ECO:0000259" key="1">
    <source>
        <dbReference type="PROSITE" id="PS50097"/>
    </source>
</evidence>
<dbReference type="CDD" id="cd18294">
    <property type="entry name" value="BTB_POZ_BTBD19"/>
    <property type="match status" value="1"/>
</dbReference>
<sequence>MSGVTGDSNVLYGQPDHFSKEMKELINSPNYSDVKFYVGEDRTLFTGHKCLLSTRCEVFKAVFDAPVGDPEAPLILADIRPKIFHTVLEYIYTNSATITTDGVCDLLAAAVEFSLDGLKKLCNQFMRDYCDKDLVCEFLQAGICHSQDHIVTHCIQFIEEYTEDVFSSVKFKEISEHALRCVLQSDRLRIDEAKLIGYVKEWAHINAVVTGESMETVATNVIQFIRLPILDGETLSRIEYENESLHYIPLSMIAYAWKCHALKLSNPKDPLLRHRNPPDN</sequence>
<evidence type="ECO:0000313" key="2">
    <source>
        <dbReference type="EMBL" id="KAI6649776.1"/>
    </source>
</evidence>
<reference evidence="2 3" key="1">
    <citation type="journal article" date="2023" name="BMC Biol.">
        <title>The compact genome of the sponge Oopsacas minuta (Hexactinellida) is lacking key metazoan core genes.</title>
        <authorList>
            <person name="Santini S."/>
            <person name="Schenkelaars Q."/>
            <person name="Jourda C."/>
            <person name="Duchesne M."/>
            <person name="Belahbib H."/>
            <person name="Rocher C."/>
            <person name="Selva M."/>
            <person name="Riesgo A."/>
            <person name="Vervoort M."/>
            <person name="Leys S.P."/>
            <person name="Kodjabachian L."/>
            <person name="Le Bivic A."/>
            <person name="Borchiellini C."/>
            <person name="Claverie J.M."/>
            <person name="Renard E."/>
        </authorList>
    </citation>
    <scope>NUCLEOTIDE SEQUENCE [LARGE SCALE GENOMIC DNA]</scope>
    <source>
        <strain evidence="2">SPO-2</strain>
    </source>
</reference>
<dbReference type="Gene3D" id="3.30.710.10">
    <property type="entry name" value="Potassium Channel Kv1.1, Chain A"/>
    <property type="match status" value="1"/>
</dbReference>
<dbReference type="PROSITE" id="PS50097">
    <property type="entry name" value="BTB"/>
    <property type="match status" value="1"/>
</dbReference>
<dbReference type="Proteomes" id="UP001165289">
    <property type="component" value="Unassembled WGS sequence"/>
</dbReference>
<dbReference type="AlphaFoldDB" id="A0AAV7JLY8"/>
<dbReference type="InterPro" id="IPR000210">
    <property type="entry name" value="BTB/POZ_dom"/>
</dbReference>
<dbReference type="SUPFAM" id="SSF54695">
    <property type="entry name" value="POZ domain"/>
    <property type="match status" value="1"/>
</dbReference>
<dbReference type="PANTHER" id="PTHR46965">
    <property type="entry name" value="BTB/POZ DOMAIN-CONTAINING PROTEIN 19"/>
    <property type="match status" value="1"/>
</dbReference>
<comment type="caution">
    <text evidence="2">The sequence shown here is derived from an EMBL/GenBank/DDBJ whole genome shotgun (WGS) entry which is preliminary data.</text>
</comment>
<dbReference type="PANTHER" id="PTHR46965:SF1">
    <property type="entry name" value="BTB_POZ DOMAIN-CONTAINING PROTEIN 19"/>
    <property type="match status" value="1"/>
</dbReference>
<dbReference type="InterPro" id="IPR011333">
    <property type="entry name" value="SKP1/BTB/POZ_sf"/>
</dbReference>
<dbReference type="Gene3D" id="1.25.40.420">
    <property type="match status" value="1"/>
</dbReference>
<dbReference type="Pfam" id="PF00651">
    <property type="entry name" value="BTB"/>
    <property type="match status" value="1"/>
</dbReference>
<name>A0AAV7JLY8_9METZ</name>
<dbReference type="InterPro" id="IPR011705">
    <property type="entry name" value="BACK"/>
</dbReference>
<protein>
    <submittedName>
        <fullName evidence="2">BTB/POZ domain-containing protein 19-like</fullName>
    </submittedName>
</protein>
<proteinExistence type="predicted"/>
<accession>A0AAV7JLY8</accession>
<feature type="domain" description="BTB" evidence="1">
    <location>
        <begin position="32"/>
        <end position="100"/>
    </location>
</feature>
<dbReference type="SMART" id="SM00225">
    <property type="entry name" value="BTB"/>
    <property type="match status" value="1"/>
</dbReference>